<proteinExistence type="inferred from homology"/>
<dbReference type="InterPro" id="IPR058624">
    <property type="entry name" value="MdtA-like_HH"/>
</dbReference>
<dbReference type="STRING" id="225848.Sps_01917"/>
<evidence type="ECO:0000256" key="1">
    <source>
        <dbReference type="ARBA" id="ARBA00009477"/>
    </source>
</evidence>
<dbReference type="EMBL" id="CP014782">
    <property type="protein sequence ID" value="AQS37077.1"/>
    <property type="molecule type" value="Genomic_DNA"/>
</dbReference>
<dbReference type="GO" id="GO:0015562">
    <property type="term" value="F:efflux transmembrane transporter activity"/>
    <property type="evidence" value="ECO:0007669"/>
    <property type="project" value="TreeGrafter"/>
</dbReference>
<reference evidence="5 6" key="1">
    <citation type="submission" date="2016-03" db="EMBL/GenBank/DDBJ databases">
        <title>Complete genome sequence of Shewanella psychrophila WP2, a deep sea bacterium isolated from west Pacific sediment.</title>
        <authorList>
            <person name="Xu G."/>
            <person name="Jian H."/>
        </authorList>
    </citation>
    <scope>NUCLEOTIDE SEQUENCE [LARGE SCALE GENOMIC DNA]</scope>
    <source>
        <strain evidence="5 6">WP2</strain>
    </source>
</reference>
<dbReference type="Gene3D" id="1.10.287.470">
    <property type="entry name" value="Helix hairpin bin"/>
    <property type="match status" value="1"/>
</dbReference>
<keyword evidence="2" id="KW-0472">Membrane</keyword>
<feature type="domain" description="Multidrug resistance protein MdtA-like alpha-helical hairpin" evidence="3">
    <location>
        <begin position="137"/>
        <end position="194"/>
    </location>
</feature>
<evidence type="ECO:0000259" key="3">
    <source>
        <dbReference type="Pfam" id="PF25876"/>
    </source>
</evidence>
<evidence type="ECO:0000256" key="2">
    <source>
        <dbReference type="SAM" id="Phobius"/>
    </source>
</evidence>
<keyword evidence="6" id="KW-1185">Reference proteome</keyword>
<feature type="domain" description="Multidrug resistance protein MdtA-like barrel-sandwich hybrid" evidence="4">
    <location>
        <begin position="107"/>
        <end position="222"/>
    </location>
</feature>
<sequence length="407" mass="44893">MWFECGSNVVLMWFECGYLNFCGDYMKKKRSSFVGWLWVLSSLALIIGGLGYYKYNQIKVAIDIASSFPEHYEVVDATYVKVSEHTPTVSVLGSAASPLQSNLSLELSGKVASVGFQAGGKANGGDLLFQVDISEERARIKSAQARKKHAQSVLQRYLTLLEKKSISQEQYDQAYADLIVIESEIEVLQVTIKQKTVIAPFDGVIGLHDIKLGDYVSANQVLSTFIGDSDKVWVDFSVPQFYPELDISSQIRVRNIDSLGTSSFQQATVIAKDTQISETTRSLRYRAEISRTLAPYTPNMPLEVLIPISENKTVYQVPVISVNQDLYGSYVMKLIALDSEPGAYRAKRVPVQVISEINGSKLITEGVHEGEKIAAAGAFKLYEGLLVRSREGALPQEPPLVAAIVGE</sequence>
<dbReference type="InterPro" id="IPR058625">
    <property type="entry name" value="MdtA-like_BSH"/>
</dbReference>
<dbReference type="Gene3D" id="2.40.30.170">
    <property type="match status" value="1"/>
</dbReference>
<keyword evidence="2" id="KW-0812">Transmembrane</keyword>
<dbReference type="GO" id="GO:1990281">
    <property type="term" value="C:efflux pump complex"/>
    <property type="evidence" value="ECO:0007669"/>
    <property type="project" value="TreeGrafter"/>
</dbReference>
<gene>
    <name evidence="5" type="ORF">Sps_01917</name>
</gene>
<evidence type="ECO:0000259" key="4">
    <source>
        <dbReference type="Pfam" id="PF25917"/>
    </source>
</evidence>
<dbReference type="NCBIfam" id="TIGR01730">
    <property type="entry name" value="RND_mfp"/>
    <property type="match status" value="1"/>
</dbReference>
<evidence type="ECO:0000313" key="6">
    <source>
        <dbReference type="Proteomes" id="UP000189545"/>
    </source>
</evidence>
<dbReference type="PANTHER" id="PTHR30469:SF11">
    <property type="entry name" value="BLL4320 PROTEIN"/>
    <property type="match status" value="1"/>
</dbReference>
<dbReference type="SUPFAM" id="SSF111369">
    <property type="entry name" value="HlyD-like secretion proteins"/>
    <property type="match status" value="1"/>
</dbReference>
<name>A0A1S6HNI6_9GAMM</name>
<evidence type="ECO:0000313" key="5">
    <source>
        <dbReference type="EMBL" id="AQS37077.1"/>
    </source>
</evidence>
<accession>A0A1S6HNI6</accession>
<dbReference type="Pfam" id="PF25917">
    <property type="entry name" value="BSH_RND"/>
    <property type="match status" value="1"/>
</dbReference>
<dbReference type="Gene3D" id="2.40.50.100">
    <property type="match status" value="1"/>
</dbReference>
<dbReference type="PANTHER" id="PTHR30469">
    <property type="entry name" value="MULTIDRUG RESISTANCE PROTEIN MDTA"/>
    <property type="match status" value="1"/>
</dbReference>
<keyword evidence="2" id="KW-1133">Transmembrane helix</keyword>
<organism evidence="5 6">
    <name type="scientific">Shewanella psychrophila</name>
    <dbReference type="NCBI Taxonomy" id="225848"/>
    <lineage>
        <taxon>Bacteria</taxon>
        <taxon>Pseudomonadati</taxon>
        <taxon>Pseudomonadota</taxon>
        <taxon>Gammaproteobacteria</taxon>
        <taxon>Alteromonadales</taxon>
        <taxon>Shewanellaceae</taxon>
        <taxon>Shewanella</taxon>
    </lineage>
</organism>
<dbReference type="KEGG" id="spsw:Sps_01917"/>
<comment type="similarity">
    <text evidence="1">Belongs to the membrane fusion protein (MFP) (TC 8.A.1) family.</text>
</comment>
<dbReference type="Proteomes" id="UP000189545">
    <property type="component" value="Chromosome"/>
</dbReference>
<dbReference type="Gene3D" id="2.40.420.20">
    <property type="match status" value="1"/>
</dbReference>
<dbReference type="AlphaFoldDB" id="A0A1S6HNI6"/>
<dbReference type="Pfam" id="PF25876">
    <property type="entry name" value="HH_MFP_RND"/>
    <property type="match status" value="1"/>
</dbReference>
<dbReference type="InterPro" id="IPR006143">
    <property type="entry name" value="RND_pump_MFP"/>
</dbReference>
<protein>
    <submittedName>
        <fullName evidence="5">RND family efflux transporter, MFP subunit</fullName>
    </submittedName>
</protein>
<feature type="transmembrane region" description="Helical" evidence="2">
    <location>
        <begin position="33"/>
        <end position="53"/>
    </location>
</feature>